<reference evidence="1 2" key="1">
    <citation type="submission" date="2008-07" db="EMBL/GenBank/DDBJ databases">
        <authorList>
            <person name="Tandeau de Marsac N."/>
            <person name="Ferriera S."/>
            <person name="Johnson J."/>
            <person name="Kravitz S."/>
            <person name="Beeson K."/>
            <person name="Sutton G."/>
            <person name="Rogers Y.-H."/>
            <person name="Friedman R."/>
            <person name="Frazier M."/>
            <person name="Venter J.C."/>
        </authorList>
    </citation>
    <scope>NUCLEOTIDE SEQUENCE [LARGE SCALE GENOMIC DNA]</scope>
    <source>
        <strain evidence="1 2">PCC 7420</strain>
    </source>
</reference>
<dbReference type="Proteomes" id="UP000003835">
    <property type="component" value="Unassembled WGS sequence"/>
</dbReference>
<accession>B4VJM1</accession>
<evidence type="ECO:0000313" key="1">
    <source>
        <dbReference type="EMBL" id="EDX77710.1"/>
    </source>
</evidence>
<organism evidence="1 2">
    <name type="scientific">Coleofasciculus chthonoplastes PCC 7420</name>
    <dbReference type="NCBI Taxonomy" id="118168"/>
    <lineage>
        <taxon>Bacteria</taxon>
        <taxon>Bacillati</taxon>
        <taxon>Cyanobacteriota</taxon>
        <taxon>Cyanophyceae</taxon>
        <taxon>Coleofasciculales</taxon>
        <taxon>Coleofasciculaceae</taxon>
        <taxon>Coleofasciculus</taxon>
    </lineage>
</organism>
<evidence type="ECO:0000313" key="2">
    <source>
        <dbReference type="Proteomes" id="UP000003835"/>
    </source>
</evidence>
<protein>
    <submittedName>
        <fullName evidence="1">Uncharacterized protein</fullName>
    </submittedName>
</protein>
<dbReference type="EMBL" id="DS989843">
    <property type="protein sequence ID" value="EDX77710.1"/>
    <property type="molecule type" value="Genomic_DNA"/>
</dbReference>
<dbReference type="AlphaFoldDB" id="B4VJM1"/>
<dbReference type="HOGENOM" id="CLU_3024264_0_0_3"/>
<keyword evidence="2" id="KW-1185">Reference proteome</keyword>
<proteinExistence type="predicted"/>
<gene>
    <name evidence="1" type="ORF">MC7420_3034</name>
</gene>
<sequence length="55" mass="6495">MLRLLLNQVTNIEFMPETGDETNRGFIDQCNKSLRPYSDYRIRSAWSKHRGFSMA</sequence>
<name>B4VJM1_9CYAN</name>